<dbReference type="GeneID" id="97420798"/>
<keyword evidence="1" id="KW-0472">Membrane</keyword>
<dbReference type="EMBL" id="JAVDWN010000001">
    <property type="protein sequence ID" value="MDR7162580.1"/>
    <property type="molecule type" value="Genomic_DNA"/>
</dbReference>
<dbReference type="AlphaFoldDB" id="A0AAW8N8K3"/>
<organism evidence="2 3">
    <name type="scientific">Pseudarthrobacter oxydans</name>
    <name type="common">Arthrobacter oxydans</name>
    <dbReference type="NCBI Taxonomy" id="1671"/>
    <lineage>
        <taxon>Bacteria</taxon>
        <taxon>Bacillati</taxon>
        <taxon>Actinomycetota</taxon>
        <taxon>Actinomycetes</taxon>
        <taxon>Micrococcales</taxon>
        <taxon>Micrococcaceae</taxon>
        <taxon>Pseudarthrobacter</taxon>
    </lineage>
</organism>
<dbReference type="RefSeq" id="WP_310108681.1">
    <property type="nucleotide sequence ID" value="NZ_JAVDTN010000001.1"/>
</dbReference>
<keyword evidence="1" id="KW-1133">Transmembrane helix</keyword>
<dbReference type="Proteomes" id="UP001262032">
    <property type="component" value="Unassembled WGS sequence"/>
</dbReference>
<gene>
    <name evidence="2" type="ORF">J2X12_000581</name>
</gene>
<keyword evidence="1" id="KW-0812">Transmembrane</keyword>
<name>A0AAW8N8K3_PSEOX</name>
<sequence>MAEVINRKHGRRRMAKEPKRRIQPYVIVNVVLVIGLAIAAFALTR</sequence>
<comment type="caution">
    <text evidence="2">The sequence shown here is derived from an EMBL/GenBank/DDBJ whole genome shotgun (WGS) entry which is preliminary data.</text>
</comment>
<evidence type="ECO:0000313" key="2">
    <source>
        <dbReference type="EMBL" id="MDR7162580.1"/>
    </source>
</evidence>
<accession>A0AAW8N8K3</accession>
<proteinExistence type="predicted"/>
<evidence type="ECO:0000256" key="1">
    <source>
        <dbReference type="SAM" id="Phobius"/>
    </source>
</evidence>
<protein>
    <submittedName>
        <fullName evidence="2">Uncharacterized protein</fullName>
    </submittedName>
</protein>
<evidence type="ECO:0000313" key="3">
    <source>
        <dbReference type="Proteomes" id="UP001262032"/>
    </source>
</evidence>
<feature type="transmembrane region" description="Helical" evidence="1">
    <location>
        <begin position="21"/>
        <end position="43"/>
    </location>
</feature>
<reference evidence="2" key="1">
    <citation type="submission" date="2023-07" db="EMBL/GenBank/DDBJ databases">
        <title>Sorghum-associated microbial communities from plants grown in Nebraska, USA.</title>
        <authorList>
            <person name="Schachtman D."/>
        </authorList>
    </citation>
    <scope>NUCLEOTIDE SEQUENCE</scope>
    <source>
        <strain evidence="2">BE261</strain>
    </source>
</reference>